<dbReference type="InterPro" id="IPR001247">
    <property type="entry name" value="ExoRNase_PH_dom1"/>
</dbReference>
<dbReference type="Gene3D" id="3.30.230.70">
    <property type="entry name" value="GHMP Kinase, N-terminal domain"/>
    <property type="match status" value="1"/>
</dbReference>
<proteinExistence type="inferred from homology"/>
<dbReference type="Proteomes" id="UP001158576">
    <property type="component" value="Chromosome 1"/>
</dbReference>
<dbReference type="InterPro" id="IPR020568">
    <property type="entry name" value="Ribosomal_Su5_D2-typ_SF"/>
</dbReference>
<dbReference type="Pfam" id="PF03725">
    <property type="entry name" value="RNase_PH_C"/>
    <property type="match status" value="1"/>
</dbReference>
<dbReference type="InterPro" id="IPR050590">
    <property type="entry name" value="Exosome_comp_Rrp42_subfam"/>
</dbReference>
<dbReference type="PANTHER" id="PTHR11097">
    <property type="entry name" value="EXOSOME COMPLEX EXONUCLEASE RIBOSOMAL RNA PROCESSING PROTEIN"/>
    <property type="match status" value="1"/>
</dbReference>
<evidence type="ECO:0000259" key="8">
    <source>
        <dbReference type="Pfam" id="PF03725"/>
    </source>
</evidence>
<evidence type="ECO:0000313" key="10">
    <source>
        <dbReference type="Proteomes" id="UP001158576"/>
    </source>
</evidence>
<evidence type="ECO:0000313" key="9">
    <source>
        <dbReference type="EMBL" id="CAG5105441.1"/>
    </source>
</evidence>
<dbReference type="SUPFAM" id="SSF55666">
    <property type="entry name" value="Ribonuclease PH domain 2-like"/>
    <property type="match status" value="1"/>
</dbReference>
<evidence type="ECO:0000256" key="2">
    <source>
        <dbReference type="ARBA" id="ARBA00004604"/>
    </source>
</evidence>
<feature type="domain" description="Exoribonuclease phosphorolytic" evidence="7">
    <location>
        <begin position="34"/>
        <end position="170"/>
    </location>
</feature>
<evidence type="ECO:0000259" key="7">
    <source>
        <dbReference type="Pfam" id="PF01138"/>
    </source>
</evidence>
<name>A0ABN7SU08_OIKDI</name>
<dbReference type="SUPFAM" id="SSF54211">
    <property type="entry name" value="Ribosomal protein S5 domain 2-like"/>
    <property type="match status" value="1"/>
</dbReference>
<keyword evidence="5" id="KW-0271">Exosome</keyword>
<dbReference type="PANTHER" id="PTHR11097:SF8">
    <property type="entry name" value="EXOSOME COMPLEX COMPONENT RRP42"/>
    <property type="match status" value="1"/>
</dbReference>
<gene>
    <name evidence="9" type="ORF">OKIOD_LOCUS10896</name>
</gene>
<sequence>MALSLYGLISSAERDFIINGVNDDMRTDGRTCNDFRVIEMETGCIETTNGSARVRIGSTELLVGVKAELEKATLADGDAGRLEFSVDCSPNATPMFEGRRGGQDIEAEIATLFNRFYQAEEFMDRKKLTVVPNAWCWVLYVDILILEVGGNLVDASSIAVKAALLDTRLPLLNIEKGDEDEFDIQVSDDPLDGEELDVHPPLTVTVAKLGHRYIVDPTDEEEAVTLASLIVSVNENGEARGMKQSGKGSLDPSSIIEMISIAKKAAKTLHRSVNRAVAATEDEDIRRL</sequence>
<dbReference type="InterPro" id="IPR036345">
    <property type="entry name" value="ExoRNase_PH_dom2_sf"/>
</dbReference>
<protein>
    <recommendedName>
        <fullName evidence="6">Ribosomal RNA-processing protein 42</fullName>
    </recommendedName>
</protein>
<comment type="subcellular location">
    <subcellularLocation>
        <location evidence="1">Cytoplasm</location>
    </subcellularLocation>
    <subcellularLocation>
        <location evidence="2">Nucleus</location>
        <location evidence="2">Nucleolus</location>
    </subcellularLocation>
</comment>
<keyword evidence="10" id="KW-1185">Reference proteome</keyword>
<keyword evidence="4" id="KW-0963">Cytoplasm</keyword>
<organism evidence="9 10">
    <name type="scientific">Oikopleura dioica</name>
    <name type="common">Tunicate</name>
    <dbReference type="NCBI Taxonomy" id="34765"/>
    <lineage>
        <taxon>Eukaryota</taxon>
        <taxon>Metazoa</taxon>
        <taxon>Chordata</taxon>
        <taxon>Tunicata</taxon>
        <taxon>Appendicularia</taxon>
        <taxon>Copelata</taxon>
        <taxon>Oikopleuridae</taxon>
        <taxon>Oikopleura</taxon>
    </lineage>
</organism>
<accession>A0ABN7SU08</accession>
<dbReference type="CDD" id="cd11367">
    <property type="entry name" value="RNase_PH_RRP42"/>
    <property type="match status" value="1"/>
</dbReference>
<dbReference type="InterPro" id="IPR015847">
    <property type="entry name" value="ExoRNase_PH_dom2"/>
</dbReference>
<dbReference type="InterPro" id="IPR027408">
    <property type="entry name" value="PNPase/RNase_PH_dom_sf"/>
</dbReference>
<dbReference type="Pfam" id="PF01138">
    <property type="entry name" value="RNase_PH"/>
    <property type="match status" value="1"/>
</dbReference>
<reference evidence="9 10" key="1">
    <citation type="submission" date="2021-04" db="EMBL/GenBank/DDBJ databases">
        <authorList>
            <person name="Bliznina A."/>
        </authorList>
    </citation>
    <scope>NUCLEOTIDE SEQUENCE [LARGE SCALE GENOMIC DNA]</scope>
</reference>
<evidence type="ECO:0000256" key="3">
    <source>
        <dbReference type="ARBA" id="ARBA00006678"/>
    </source>
</evidence>
<evidence type="ECO:0000256" key="4">
    <source>
        <dbReference type="ARBA" id="ARBA00022490"/>
    </source>
</evidence>
<evidence type="ECO:0000256" key="6">
    <source>
        <dbReference type="ARBA" id="ARBA00042523"/>
    </source>
</evidence>
<evidence type="ECO:0000256" key="5">
    <source>
        <dbReference type="ARBA" id="ARBA00022835"/>
    </source>
</evidence>
<dbReference type="EMBL" id="OU015566">
    <property type="protein sequence ID" value="CAG5105441.1"/>
    <property type="molecule type" value="Genomic_DNA"/>
</dbReference>
<comment type="similarity">
    <text evidence="3">Belongs to the RNase PH family.</text>
</comment>
<feature type="domain" description="Exoribonuclease phosphorolytic" evidence="8">
    <location>
        <begin position="199"/>
        <end position="265"/>
    </location>
</feature>
<evidence type="ECO:0000256" key="1">
    <source>
        <dbReference type="ARBA" id="ARBA00004496"/>
    </source>
</evidence>